<comment type="similarity">
    <text evidence="6">Belongs to the TALE/KNOX homeobox family.</text>
</comment>
<dbReference type="SMART" id="SM01256">
    <property type="entry name" value="KNOX2"/>
    <property type="match status" value="1"/>
</dbReference>
<reference evidence="10 11" key="1">
    <citation type="journal article" date="2023" name="Plants (Basel)">
        <title>Bridging the Gap: Combining Genomics and Transcriptomics Approaches to Understand Stylosanthes scabra, an Orphan Legume from the Brazilian Caatinga.</title>
        <authorList>
            <person name="Ferreira-Neto J.R.C."/>
            <person name="da Silva M.D."/>
            <person name="Binneck E."/>
            <person name="de Melo N.F."/>
            <person name="da Silva R.H."/>
            <person name="de Melo A.L.T.M."/>
            <person name="Pandolfi V."/>
            <person name="Bustamante F.O."/>
            <person name="Brasileiro-Vidal A.C."/>
            <person name="Benko-Iseppon A.M."/>
        </authorList>
    </citation>
    <scope>NUCLEOTIDE SEQUENCE [LARGE SCALE GENOMIC DNA]</scope>
    <source>
        <tissue evidence="10">Leaves</tissue>
    </source>
</reference>
<evidence type="ECO:0000256" key="3">
    <source>
        <dbReference type="ARBA" id="ARBA00023155"/>
    </source>
</evidence>
<evidence type="ECO:0000259" key="9">
    <source>
        <dbReference type="PROSITE" id="PS51213"/>
    </source>
</evidence>
<dbReference type="EMBL" id="JASCZI010181594">
    <property type="protein sequence ID" value="MED6184766.1"/>
    <property type="molecule type" value="Genomic_DNA"/>
</dbReference>
<evidence type="ECO:0000256" key="6">
    <source>
        <dbReference type="PROSITE-ProRule" id="PRU00559"/>
    </source>
</evidence>
<dbReference type="InterPro" id="IPR001356">
    <property type="entry name" value="HD"/>
</dbReference>
<comment type="caution">
    <text evidence="10">The sequence shown here is derived from an EMBL/GenBank/DDBJ whole genome shotgun (WGS) entry which is preliminary data.</text>
</comment>
<evidence type="ECO:0000313" key="11">
    <source>
        <dbReference type="Proteomes" id="UP001341840"/>
    </source>
</evidence>
<sequence>MDMMNIDESNNNNMLNNVMNKSNNNTCVFDMAHHHHHDNYSSQQQNQQEHVVVRDKIMAHPLFPRLLSSYLNCLKVGAPAEVVGRLEELSSKCETSSSRSSSNYSPSSSSCIIGEDPGLDQFMEAYCEMLIKYEQELSKPFKEAMLFFSTIDSQLKALSLSSSSPLFGTHQNESSSSLLLQNSVDMNNNNNNNSSNMETSQGEEERELKIQLLKKYSGYIGGLKKEFLKKKKNGKLPKEARQQLLEWWNRHYKWPYPSESQKQALAESTGLDLKQINNWFINQRKRHWKPSEDMQFAVMDATNHYMETILCKPFPMDTMPILF</sequence>
<dbReference type="PROSITE" id="PS50071">
    <property type="entry name" value="HOMEOBOX_2"/>
    <property type="match status" value="1"/>
</dbReference>
<dbReference type="Pfam" id="PF05920">
    <property type="entry name" value="Homeobox_KN"/>
    <property type="match status" value="1"/>
</dbReference>
<protein>
    <submittedName>
        <fullName evidence="10">Homeobox protein knotted-1-like let6</fullName>
    </submittedName>
</protein>
<dbReference type="PANTHER" id="PTHR11850">
    <property type="entry name" value="HOMEOBOX PROTEIN TRANSCRIPTION FACTORS"/>
    <property type="match status" value="1"/>
</dbReference>
<dbReference type="InterPro" id="IPR050224">
    <property type="entry name" value="TALE_homeobox"/>
</dbReference>
<feature type="region of interest" description="Disordered" evidence="7">
    <location>
        <begin position="183"/>
        <end position="204"/>
    </location>
</feature>
<evidence type="ECO:0000313" key="10">
    <source>
        <dbReference type="EMBL" id="MED6184766.1"/>
    </source>
</evidence>
<dbReference type="InterPro" id="IPR017970">
    <property type="entry name" value="Homeobox_CS"/>
</dbReference>
<dbReference type="SUPFAM" id="SSF46689">
    <property type="entry name" value="Homeodomain-like"/>
    <property type="match status" value="1"/>
</dbReference>
<name>A0ABU6WIQ5_9FABA</name>
<dbReference type="SMART" id="SM01188">
    <property type="entry name" value="ELK"/>
    <property type="match status" value="1"/>
</dbReference>
<dbReference type="Pfam" id="PF03791">
    <property type="entry name" value="KNOX2"/>
    <property type="match status" value="1"/>
</dbReference>
<evidence type="ECO:0000256" key="1">
    <source>
        <dbReference type="ARBA" id="ARBA00004123"/>
    </source>
</evidence>
<feature type="domain" description="ELK" evidence="9">
    <location>
        <begin position="207"/>
        <end position="227"/>
    </location>
</feature>
<dbReference type="Proteomes" id="UP001341840">
    <property type="component" value="Unassembled WGS sequence"/>
</dbReference>
<feature type="DNA-binding region" description="Homeobox; TALE-type" evidence="5">
    <location>
        <begin position="228"/>
        <end position="291"/>
    </location>
</feature>
<dbReference type="Gene3D" id="1.10.10.60">
    <property type="entry name" value="Homeodomain-like"/>
    <property type="match status" value="1"/>
</dbReference>
<dbReference type="CDD" id="cd00086">
    <property type="entry name" value="homeodomain"/>
    <property type="match status" value="1"/>
</dbReference>
<dbReference type="PROSITE" id="PS00027">
    <property type="entry name" value="HOMEOBOX_1"/>
    <property type="match status" value="1"/>
</dbReference>
<gene>
    <name evidence="10" type="primary">LET6</name>
    <name evidence="10" type="ORF">PIB30_050715</name>
</gene>
<evidence type="ECO:0000256" key="4">
    <source>
        <dbReference type="ARBA" id="ARBA00023242"/>
    </source>
</evidence>
<keyword evidence="3 5" id="KW-0371">Homeobox</keyword>
<organism evidence="10 11">
    <name type="scientific">Stylosanthes scabra</name>
    <dbReference type="NCBI Taxonomy" id="79078"/>
    <lineage>
        <taxon>Eukaryota</taxon>
        <taxon>Viridiplantae</taxon>
        <taxon>Streptophyta</taxon>
        <taxon>Embryophyta</taxon>
        <taxon>Tracheophyta</taxon>
        <taxon>Spermatophyta</taxon>
        <taxon>Magnoliopsida</taxon>
        <taxon>eudicotyledons</taxon>
        <taxon>Gunneridae</taxon>
        <taxon>Pentapetalae</taxon>
        <taxon>rosids</taxon>
        <taxon>fabids</taxon>
        <taxon>Fabales</taxon>
        <taxon>Fabaceae</taxon>
        <taxon>Papilionoideae</taxon>
        <taxon>50 kb inversion clade</taxon>
        <taxon>dalbergioids sensu lato</taxon>
        <taxon>Dalbergieae</taxon>
        <taxon>Pterocarpus clade</taxon>
        <taxon>Stylosanthes</taxon>
    </lineage>
</organism>
<dbReference type="SMART" id="SM00389">
    <property type="entry name" value="HOX"/>
    <property type="match status" value="1"/>
</dbReference>
<dbReference type="PROSITE" id="PS51213">
    <property type="entry name" value="ELK"/>
    <property type="match status" value="1"/>
</dbReference>
<dbReference type="InterPro" id="IPR005540">
    <property type="entry name" value="KNOX1"/>
</dbReference>
<evidence type="ECO:0000256" key="5">
    <source>
        <dbReference type="PROSITE-ProRule" id="PRU00108"/>
    </source>
</evidence>
<dbReference type="SMART" id="SM01255">
    <property type="entry name" value="KNOX1"/>
    <property type="match status" value="1"/>
</dbReference>
<dbReference type="Pfam" id="PF03789">
    <property type="entry name" value="ELK"/>
    <property type="match status" value="1"/>
</dbReference>
<keyword evidence="2 5" id="KW-0238">DNA-binding</keyword>
<feature type="compositionally biased region" description="Low complexity" evidence="7">
    <location>
        <begin position="187"/>
        <end position="196"/>
    </location>
</feature>
<dbReference type="InterPro" id="IPR008422">
    <property type="entry name" value="KN_HD"/>
</dbReference>
<keyword evidence="11" id="KW-1185">Reference proteome</keyword>
<comment type="subcellular location">
    <subcellularLocation>
        <location evidence="1 5">Nucleus</location>
    </subcellularLocation>
</comment>
<dbReference type="InterPro" id="IPR005541">
    <property type="entry name" value="KNOX2"/>
</dbReference>
<feature type="domain" description="Homeobox" evidence="8">
    <location>
        <begin position="227"/>
        <end position="290"/>
    </location>
</feature>
<evidence type="ECO:0000256" key="7">
    <source>
        <dbReference type="SAM" id="MobiDB-lite"/>
    </source>
</evidence>
<keyword evidence="4 5" id="KW-0539">Nucleus</keyword>
<evidence type="ECO:0000259" key="8">
    <source>
        <dbReference type="PROSITE" id="PS50071"/>
    </source>
</evidence>
<dbReference type="InterPro" id="IPR009057">
    <property type="entry name" value="Homeodomain-like_sf"/>
</dbReference>
<proteinExistence type="inferred from homology"/>
<dbReference type="InterPro" id="IPR005539">
    <property type="entry name" value="ELK_dom"/>
</dbReference>
<dbReference type="Pfam" id="PF03790">
    <property type="entry name" value="KNOX1"/>
    <property type="match status" value="1"/>
</dbReference>
<evidence type="ECO:0000256" key="2">
    <source>
        <dbReference type="ARBA" id="ARBA00023125"/>
    </source>
</evidence>
<accession>A0ABU6WIQ5</accession>